<reference evidence="6 7" key="1">
    <citation type="submission" date="2019-03" db="EMBL/GenBank/DDBJ databases">
        <title>Genomic Encyclopedia of Type Strains, Phase IV (KMG-IV): sequencing the most valuable type-strain genomes for metagenomic binning, comparative biology and taxonomic classification.</title>
        <authorList>
            <person name="Goeker M."/>
        </authorList>
    </citation>
    <scope>NUCLEOTIDE SEQUENCE [LARGE SCALE GENOMIC DNA]</scope>
    <source>
        <strain evidence="6 7">DSM 23344</strain>
    </source>
</reference>
<dbReference type="GO" id="GO:0000976">
    <property type="term" value="F:transcription cis-regulatory region binding"/>
    <property type="evidence" value="ECO:0007669"/>
    <property type="project" value="TreeGrafter"/>
</dbReference>
<dbReference type="PRINTS" id="PR00455">
    <property type="entry name" value="HTHTETR"/>
</dbReference>
<dbReference type="InterPro" id="IPR050109">
    <property type="entry name" value="HTH-type_TetR-like_transc_reg"/>
</dbReference>
<dbReference type="GO" id="GO:0003700">
    <property type="term" value="F:DNA-binding transcription factor activity"/>
    <property type="evidence" value="ECO:0007669"/>
    <property type="project" value="TreeGrafter"/>
</dbReference>
<dbReference type="InterPro" id="IPR001647">
    <property type="entry name" value="HTH_TetR"/>
</dbReference>
<dbReference type="SUPFAM" id="SSF46689">
    <property type="entry name" value="Homeodomain-like"/>
    <property type="match status" value="1"/>
</dbReference>
<evidence type="ECO:0000313" key="7">
    <source>
        <dbReference type="Proteomes" id="UP000294980"/>
    </source>
</evidence>
<keyword evidence="2 4" id="KW-0238">DNA-binding</keyword>
<feature type="DNA-binding region" description="H-T-H motif" evidence="4">
    <location>
        <begin position="28"/>
        <end position="47"/>
    </location>
</feature>
<dbReference type="Proteomes" id="UP000294980">
    <property type="component" value="Unassembled WGS sequence"/>
</dbReference>
<evidence type="ECO:0000256" key="2">
    <source>
        <dbReference type="ARBA" id="ARBA00023125"/>
    </source>
</evidence>
<keyword evidence="3" id="KW-0804">Transcription</keyword>
<accession>A0A4R2KXF7</accession>
<dbReference type="PROSITE" id="PS50977">
    <property type="entry name" value="HTH_TETR_2"/>
    <property type="match status" value="1"/>
</dbReference>
<organism evidence="6 7">
    <name type="scientific">Chromatocurvus halotolerans</name>
    <dbReference type="NCBI Taxonomy" id="1132028"/>
    <lineage>
        <taxon>Bacteria</taxon>
        <taxon>Pseudomonadati</taxon>
        <taxon>Pseudomonadota</taxon>
        <taxon>Gammaproteobacteria</taxon>
        <taxon>Cellvibrionales</taxon>
        <taxon>Halieaceae</taxon>
        <taxon>Chromatocurvus</taxon>
    </lineage>
</organism>
<dbReference type="AlphaFoldDB" id="A0A4R2KXF7"/>
<dbReference type="Pfam" id="PF17918">
    <property type="entry name" value="TetR_C_15"/>
    <property type="match status" value="1"/>
</dbReference>
<dbReference type="OrthoDB" id="9803107at2"/>
<evidence type="ECO:0000313" key="6">
    <source>
        <dbReference type="EMBL" id="TCO78613.1"/>
    </source>
</evidence>
<dbReference type="RefSeq" id="WP_117316871.1">
    <property type="nucleotide sequence ID" value="NZ_QQSW01000006.1"/>
</dbReference>
<dbReference type="PANTHER" id="PTHR30055:SF234">
    <property type="entry name" value="HTH-TYPE TRANSCRIPTIONAL REGULATOR BETI"/>
    <property type="match status" value="1"/>
</dbReference>
<keyword evidence="1" id="KW-0805">Transcription regulation</keyword>
<feature type="domain" description="HTH tetR-type" evidence="5">
    <location>
        <begin position="5"/>
        <end position="65"/>
    </location>
</feature>
<proteinExistence type="predicted"/>
<dbReference type="Pfam" id="PF00440">
    <property type="entry name" value="TetR_N"/>
    <property type="match status" value="1"/>
</dbReference>
<sequence>MSERPSVRERILDAAAELLESKGLRHLNTNALAAAAGVTPPTVYRHFDNKEAAVIALAARFVEAEQLWIENASTSIAASATIEEFFNTLIDAYWDAAKEQRGIVALRGAMRVWPELRDAEETSLANSTRLVADLLQAHWDTADPKVLLRTSRHIVEIVCSTVDRCYPLPPRERRWRIEELKTSVVSYATCRIGAS</sequence>
<keyword evidence="7" id="KW-1185">Reference proteome</keyword>
<dbReference type="PANTHER" id="PTHR30055">
    <property type="entry name" value="HTH-TYPE TRANSCRIPTIONAL REGULATOR RUTR"/>
    <property type="match status" value="1"/>
</dbReference>
<name>A0A4R2KXF7_9GAMM</name>
<dbReference type="InterPro" id="IPR041669">
    <property type="entry name" value="TetR_C_15"/>
</dbReference>
<evidence type="ECO:0000256" key="3">
    <source>
        <dbReference type="ARBA" id="ARBA00023163"/>
    </source>
</evidence>
<dbReference type="InterPro" id="IPR009057">
    <property type="entry name" value="Homeodomain-like_sf"/>
</dbReference>
<evidence type="ECO:0000259" key="5">
    <source>
        <dbReference type="PROSITE" id="PS50977"/>
    </source>
</evidence>
<gene>
    <name evidence="6" type="ORF">EV688_101431</name>
</gene>
<evidence type="ECO:0000256" key="4">
    <source>
        <dbReference type="PROSITE-ProRule" id="PRU00335"/>
    </source>
</evidence>
<evidence type="ECO:0000256" key="1">
    <source>
        <dbReference type="ARBA" id="ARBA00023015"/>
    </source>
</evidence>
<comment type="caution">
    <text evidence="6">The sequence shown here is derived from an EMBL/GenBank/DDBJ whole genome shotgun (WGS) entry which is preliminary data.</text>
</comment>
<dbReference type="EMBL" id="SLWX01000001">
    <property type="protein sequence ID" value="TCO78613.1"/>
    <property type="molecule type" value="Genomic_DNA"/>
</dbReference>
<dbReference type="Gene3D" id="1.10.357.10">
    <property type="entry name" value="Tetracycline Repressor, domain 2"/>
    <property type="match status" value="1"/>
</dbReference>
<protein>
    <submittedName>
        <fullName evidence="6">TetR family transcriptional regulator</fullName>
    </submittedName>
</protein>